<keyword evidence="3" id="KW-1185">Reference proteome</keyword>
<sequence>MLAISNDIDGTDIQNFRELHRFLNTEKDTRIGSGVGLDIADSFWMYNLADKTINGKTQYAGDDTMSYWKGHCSKATQNAEEIRQYINCGWIDTLHSYGDFSIEGGFTRTHAEEAVAELNAMGCQIQVWTNHGDIKNSQNFYGTIDDNFTGDNPDTDAYHTDLTLNSGIEFVWNKTGSQLGYESIIKPVSLWDGQQVWGFQRFTHNTGPKSFLRNQLGKVANRVETITGISSRIFTVLKSNLWHPERLHEQLSEKNLQQLVDNGQYAIIGQHLGCREKPLPVSARKALRKLRERQDEEEILVSRTSRLLEYNRVWKFLEYNVHGDVIDISHVADPIFDNFVPELKQLRGITFYTESPSTTSITLRGDPIPEDELQENPPDGEMSSIGVRWFEPDRTDYTP</sequence>
<evidence type="ECO:0000313" key="2">
    <source>
        <dbReference type="EMBL" id="MFD1640930.1"/>
    </source>
</evidence>
<evidence type="ECO:0000313" key="3">
    <source>
        <dbReference type="Proteomes" id="UP001597052"/>
    </source>
</evidence>
<gene>
    <name evidence="2" type="ORF">ACFSBW_03450</name>
</gene>
<proteinExistence type="predicted"/>
<protein>
    <submittedName>
        <fullName evidence="2">Uncharacterized protein</fullName>
    </submittedName>
</protein>
<feature type="region of interest" description="Disordered" evidence="1">
    <location>
        <begin position="358"/>
        <end position="399"/>
    </location>
</feature>
<dbReference type="Proteomes" id="UP001597052">
    <property type="component" value="Unassembled WGS sequence"/>
</dbReference>
<evidence type="ECO:0000256" key="1">
    <source>
        <dbReference type="SAM" id="MobiDB-lite"/>
    </source>
</evidence>
<dbReference type="RefSeq" id="WP_256394622.1">
    <property type="nucleotide sequence ID" value="NZ_JANHDJ010000001.1"/>
</dbReference>
<name>A0ABD6D5C6_9EURY</name>
<dbReference type="EMBL" id="JBHUDM010000001">
    <property type="protein sequence ID" value="MFD1640930.1"/>
    <property type="molecule type" value="Genomic_DNA"/>
</dbReference>
<feature type="compositionally biased region" description="Basic and acidic residues" evidence="1">
    <location>
        <begin position="390"/>
        <end position="399"/>
    </location>
</feature>
<reference evidence="2 3" key="1">
    <citation type="journal article" date="2019" name="Int. J. Syst. Evol. Microbiol.">
        <title>The Global Catalogue of Microorganisms (GCM) 10K type strain sequencing project: providing services to taxonomists for standard genome sequencing and annotation.</title>
        <authorList>
            <consortium name="The Broad Institute Genomics Platform"/>
            <consortium name="The Broad Institute Genome Sequencing Center for Infectious Disease"/>
            <person name="Wu L."/>
            <person name="Ma J."/>
        </authorList>
    </citation>
    <scope>NUCLEOTIDE SEQUENCE [LARGE SCALE GENOMIC DNA]</scope>
    <source>
        <strain evidence="2 3">CGMCC 1.10593</strain>
    </source>
</reference>
<comment type="caution">
    <text evidence="2">The sequence shown here is derived from an EMBL/GenBank/DDBJ whole genome shotgun (WGS) entry which is preliminary data.</text>
</comment>
<accession>A0ABD6D5C6</accession>
<dbReference type="AlphaFoldDB" id="A0ABD6D5C6"/>
<organism evidence="2 3">
    <name type="scientific">Halohasta litorea</name>
    <dbReference type="NCBI Taxonomy" id="869891"/>
    <lineage>
        <taxon>Archaea</taxon>
        <taxon>Methanobacteriati</taxon>
        <taxon>Methanobacteriota</taxon>
        <taxon>Stenosarchaea group</taxon>
        <taxon>Halobacteria</taxon>
        <taxon>Halobacteriales</taxon>
        <taxon>Haloferacaceae</taxon>
        <taxon>Halohasta</taxon>
    </lineage>
</organism>